<organism evidence="6 7">
    <name type="scientific">Aphanomyces euteiches</name>
    <dbReference type="NCBI Taxonomy" id="100861"/>
    <lineage>
        <taxon>Eukaryota</taxon>
        <taxon>Sar</taxon>
        <taxon>Stramenopiles</taxon>
        <taxon>Oomycota</taxon>
        <taxon>Saprolegniomycetes</taxon>
        <taxon>Saprolegniales</taxon>
        <taxon>Verrucalvaceae</taxon>
        <taxon>Aphanomyces</taxon>
    </lineage>
</organism>
<gene>
    <name evidence="6" type="ORF">Ae201684_017688</name>
</gene>
<feature type="repeat" description="ANK" evidence="3">
    <location>
        <begin position="34"/>
        <end position="66"/>
    </location>
</feature>
<protein>
    <submittedName>
        <fullName evidence="6">Uncharacterized protein</fullName>
    </submittedName>
</protein>
<evidence type="ECO:0000256" key="5">
    <source>
        <dbReference type="SAM" id="Phobius"/>
    </source>
</evidence>
<keyword evidence="5" id="KW-1133">Transmembrane helix</keyword>
<comment type="caution">
    <text evidence="6">The sequence shown here is derived from an EMBL/GenBank/DDBJ whole genome shotgun (WGS) entry which is preliminary data.</text>
</comment>
<feature type="transmembrane region" description="Helical" evidence="5">
    <location>
        <begin position="756"/>
        <end position="775"/>
    </location>
</feature>
<evidence type="ECO:0000256" key="1">
    <source>
        <dbReference type="ARBA" id="ARBA00022737"/>
    </source>
</evidence>
<dbReference type="InterPro" id="IPR036770">
    <property type="entry name" value="Ankyrin_rpt-contain_sf"/>
</dbReference>
<evidence type="ECO:0000313" key="6">
    <source>
        <dbReference type="EMBL" id="KAF0723346.1"/>
    </source>
</evidence>
<keyword evidence="5" id="KW-0472">Membrane</keyword>
<feature type="transmembrane region" description="Helical" evidence="5">
    <location>
        <begin position="1004"/>
        <end position="1023"/>
    </location>
</feature>
<feature type="coiled-coil region" evidence="4">
    <location>
        <begin position="1218"/>
        <end position="1245"/>
    </location>
</feature>
<keyword evidence="2 3" id="KW-0040">ANK repeat</keyword>
<feature type="repeat" description="ANK" evidence="3">
    <location>
        <begin position="265"/>
        <end position="297"/>
    </location>
</feature>
<keyword evidence="4" id="KW-0175">Coiled coil</keyword>
<evidence type="ECO:0000256" key="3">
    <source>
        <dbReference type="PROSITE-ProRule" id="PRU00023"/>
    </source>
</evidence>
<dbReference type="Proteomes" id="UP000481153">
    <property type="component" value="Unassembled WGS sequence"/>
</dbReference>
<evidence type="ECO:0000256" key="2">
    <source>
        <dbReference type="ARBA" id="ARBA00023043"/>
    </source>
</evidence>
<dbReference type="PROSITE" id="PS50088">
    <property type="entry name" value="ANK_REPEAT"/>
    <property type="match status" value="10"/>
</dbReference>
<dbReference type="GO" id="GO:0005216">
    <property type="term" value="F:monoatomic ion channel activity"/>
    <property type="evidence" value="ECO:0007669"/>
    <property type="project" value="InterPro"/>
</dbReference>
<feature type="repeat" description="ANK" evidence="3">
    <location>
        <begin position="233"/>
        <end position="265"/>
    </location>
</feature>
<feature type="repeat" description="ANK" evidence="3">
    <location>
        <begin position="200"/>
        <end position="232"/>
    </location>
</feature>
<reference evidence="6 7" key="1">
    <citation type="submission" date="2019-07" db="EMBL/GenBank/DDBJ databases">
        <title>Genomics analysis of Aphanomyces spp. identifies a new class of oomycete effector associated with host adaptation.</title>
        <authorList>
            <person name="Gaulin E."/>
        </authorList>
    </citation>
    <scope>NUCLEOTIDE SEQUENCE [LARGE SCALE GENOMIC DNA]</scope>
    <source>
        <strain evidence="6 7">ATCC 201684</strain>
    </source>
</reference>
<dbReference type="InterPro" id="IPR051165">
    <property type="entry name" value="Multifunctional_ANK_Repeat"/>
</dbReference>
<feature type="repeat" description="ANK" evidence="3">
    <location>
        <begin position="498"/>
        <end position="530"/>
    </location>
</feature>
<keyword evidence="1" id="KW-0677">Repeat</keyword>
<evidence type="ECO:0000256" key="4">
    <source>
        <dbReference type="SAM" id="Coils"/>
    </source>
</evidence>
<feature type="transmembrane region" description="Helical" evidence="5">
    <location>
        <begin position="973"/>
        <end position="995"/>
    </location>
</feature>
<dbReference type="PANTHER" id="PTHR24123:SF33">
    <property type="entry name" value="PROTEIN HOS4"/>
    <property type="match status" value="1"/>
</dbReference>
<dbReference type="SMART" id="SM00248">
    <property type="entry name" value="ANK"/>
    <property type="match status" value="14"/>
</dbReference>
<keyword evidence="5" id="KW-0812">Transmembrane</keyword>
<feature type="repeat" description="ANK" evidence="3">
    <location>
        <begin position="133"/>
        <end position="165"/>
    </location>
</feature>
<dbReference type="Pfam" id="PF12796">
    <property type="entry name" value="Ank_2"/>
    <property type="match status" value="6"/>
</dbReference>
<feature type="transmembrane region" description="Helical" evidence="5">
    <location>
        <begin position="831"/>
        <end position="852"/>
    </location>
</feature>
<dbReference type="PROSITE" id="PS50297">
    <property type="entry name" value="ANK_REP_REGION"/>
    <property type="match status" value="9"/>
</dbReference>
<dbReference type="Pfam" id="PF00023">
    <property type="entry name" value="Ank"/>
    <property type="match status" value="1"/>
</dbReference>
<proteinExistence type="predicted"/>
<feature type="transmembrane region" description="Helical" evidence="5">
    <location>
        <begin position="935"/>
        <end position="953"/>
    </location>
</feature>
<keyword evidence="7" id="KW-1185">Reference proteome</keyword>
<feature type="transmembrane region" description="Helical" evidence="5">
    <location>
        <begin position="690"/>
        <end position="709"/>
    </location>
</feature>
<dbReference type="VEuPathDB" id="FungiDB:AeMF1_005682"/>
<dbReference type="GO" id="GO:0016020">
    <property type="term" value="C:membrane"/>
    <property type="evidence" value="ECO:0007669"/>
    <property type="project" value="UniProtKB-SubCell"/>
</dbReference>
<dbReference type="PRINTS" id="PR01415">
    <property type="entry name" value="ANKYRIN"/>
</dbReference>
<dbReference type="SUPFAM" id="SSF48403">
    <property type="entry name" value="Ankyrin repeat"/>
    <property type="match status" value="2"/>
</dbReference>
<feature type="transmembrane region" description="Helical" evidence="5">
    <location>
        <begin position="864"/>
        <end position="883"/>
    </location>
</feature>
<accession>A0A6G0W879</accession>
<feature type="repeat" description="ANK" evidence="3">
    <location>
        <begin position="100"/>
        <end position="132"/>
    </location>
</feature>
<dbReference type="Gene3D" id="1.25.40.20">
    <property type="entry name" value="Ankyrin repeat-containing domain"/>
    <property type="match status" value="6"/>
</dbReference>
<dbReference type="AlphaFoldDB" id="A0A6G0W879"/>
<dbReference type="EMBL" id="VJMJ01000309">
    <property type="protein sequence ID" value="KAF0723346.1"/>
    <property type="molecule type" value="Genomic_DNA"/>
</dbReference>
<sequence>MAERTIWKDARHGKALEVQRRLAQGEFVDQLDEQGDTPLVHAASNGKANVVQVLLTHNASIDGHRPDRLSALLRAVQKGSVESVDLLLAHEADVESMFPDGKTPLIFAAAHGVGPMVSLLLKHNANPDAQDEAGNTALLLASANCHSKVVQILIDATANTNLSNFERKTPLCAAASDGHTDVVKMLLSNSNTDVDACNEDGWTALLHAADRGHLDCAKILIDHHANVNATTTYGMSPLMLATKRGYHEIARLLLQNSASVESAVGGMTPLMIAASYGYLSIVQVLLDANADFHAKNSVGKTALELAVEHNHANCKMLLILRENHPLLYFAKSGDVSRLIEALENGESLEDRDETGKSALMYAAVSGHAQVVRYLLQQKADMNVTDSSGATALSLATGESRFILERELLYRIVRAGNISALRELLDENPNMDVDQRDDDGTTLLMAAVDSGEAEIVKLLLDYNADLDAADINGKTALHIAIDGNHRGSQAYLEKEAAFRDNFPLLYEARSDNVNEVRRLLEAGAKIDECDDDGWTALMYAASMDNVAVIQLLLEHGASIGGSDNGGKTAFMVAPDKEAFVKLVLSNSSSDLRFNDIMFKGAIQCDPKLGKAILDEFVIERGRYNLEFRELDRIYGKGEVHESALFSIMHIDDTEPEAKESVKQYCLQHPIIRRVLQLKWEFFAHRLYIEQFLMYILLLVSSMISGSFYQLDETPRDILKELHEFFHPSATPPPTPMPTFENGTVIIQPKTETSGFRWALCIWLFTFTYVIISYLIAHYGLKPKRLWALAKWCRDGTYIEFVRFMIGGNYTGLDWSEEIPDIKIWKAYASKVLFMHSVFWTVVIASPLVAYYGNRSDVEIEASKDLYQGFQNFILWLVAAYFFRWELKEMMGYGVRNYFTSFINGMQIITFSVILFLYVPCQLQIIPESVVSRPTQLVLAGCTTLSLWVLFLQFLEIIPSAGYLLPMMRGLVNDLARFSILYGVFQGGLTCCYYILFQGQQGHENILKSFITVFLVLFGQLDQVVDVIEGRKEEQPLLFVVGYILLMIHCAAAIVLLLNVLIAMMNVTMQTGLENARIEALVSYAQCILRLELSVLPQERQEMIYIIKPKFLKDIQDVENSVSEDELPEFKQVKRQLSKQSTSFRTVHLDELTATSEEKRPLVLPSHSNNYEGKKEKVGILNPAFYEIALKSDYAPLVAMPDESNAAFQNDVKAALALIKKEQAQQIQQLKYQVSELTKTLAEMQSSAPAGSFSM</sequence>
<feature type="transmembrane region" description="Helical" evidence="5">
    <location>
        <begin position="903"/>
        <end position="923"/>
    </location>
</feature>
<feature type="transmembrane region" description="Helical" evidence="5">
    <location>
        <begin position="1035"/>
        <end position="1060"/>
    </location>
</feature>
<evidence type="ECO:0000313" key="7">
    <source>
        <dbReference type="Proteomes" id="UP000481153"/>
    </source>
</evidence>
<feature type="repeat" description="ANK" evidence="3">
    <location>
        <begin position="531"/>
        <end position="563"/>
    </location>
</feature>
<feature type="repeat" description="ANK" evidence="3">
    <location>
        <begin position="354"/>
        <end position="386"/>
    </location>
</feature>
<feature type="repeat" description="ANK" evidence="3">
    <location>
        <begin position="438"/>
        <end position="470"/>
    </location>
</feature>
<dbReference type="PANTHER" id="PTHR24123">
    <property type="entry name" value="ANKYRIN REPEAT-CONTAINING"/>
    <property type="match status" value="1"/>
</dbReference>
<name>A0A6G0W879_9STRA</name>
<dbReference type="InterPro" id="IPR002110">
    <property type="entry name" value="Ankyrin_rpt"/>
</dbReference>